<evidence type="ECO:0000256" key="2">
    <source>
        <dbReference type="ARBA" id="ARBA00023210"/>
    </source>
</evidence>
<dbReference type="InterPro" id="IPR013033">
    <property type="entry name" value="MinC"/>
</dbReference>
<protein>
    <submittedName>
        <fullName evidence="7">Septum site-determining protein MinC</fullName>
    </submittedName>
</protein>
<feature type="region of interest" description="Disordered" evidence="5">
    <location>
        <begin position="1"/>
        <end position="44"/>
    </location>
</feature>
<dbReference type="GO" id="GO:1901891">
    <property type="term" value="P:regulation of cell septum assembly"/>
    <property type="evidence" value="ECO:0007669"/>
    <property type="project" value="InterPro"/>
</dbReference>
<comment type="caution">
    <text evidence="7">The sequence shown here is derived from an EMBL/GenBank/DDBJ whole genome shotgun (WGS) entry which is preliminary data.</text>
</comment>
<proteinExistence type="predicted"/>
<dbReference type="AlphaFoldDB" id="A0A2T2XJ78"/>
<keyword evidence="1" id="KW-0132">Cell division</keyword>
<evidence type="ECO:0000259" key="6">
    <source>
        <dbReference type="Pfam" id="PF03775"/>
    </source>
</evidence>
<dbReference type="InterPro" id="IPR016098">
    <property type="entry name" value="CAP/MinC_C"/>
</dbReference>
<keyword evidence="3" id="KW-0131">Cell cycle</keyword>
<comment type="subunit">
    <text evidence="4">Interacts with MinD and FtsZ.</text>
</comment>
<evidence type="ECO:0000256" key="3">
    <source>
        <dbReference type="ARBA" id="ARBA00023306"/>
    </source>
</evidence>
<sequence>MARQPKDSTNAQDAPVSSEAKSKRRARDPETVPEATKSESPKPFVERLVERKSVRDWEDEARRHPTLLIRKTLRSGQNVRFYGNVVVLGDVNPGAEITAGGDIIVMGWLRGLAHAGAEGDERAMVSAFRLNPTQLRIAHLIARSPDAGEATMPDVPEIAEIREGQLVIDRWQNSVLGSLVR</sequence>
<dbReference type="InterPro" id="IPR005526">
    <property type="entry name" value="Septum_form_inhib_MinC_C"/>
</dbReference>
<evidence type="ECO:0000256" key="1">
    <source>
        <dbReference type="ARBA" id="ARBA00022618"/>
    </source>
</evidence>
<dbReference type="Gene3D" id="2.160.20.70">
    <property type="match status" value="1"/>
</dbReference>
<evidence type="ECO:0000256" key="5">
    <source>
        <dbReference type="SAM" id="MobiDB-lite"/>
    </source>
</evidence>
<dbReference type="PANTHER" id="PTHR34108:SF1">
    <property type="entry name" value="SEPTUM SITE-DETERMINING PROTEIN MINC"/>
    <property type="match status" value="1"/>
</dbReference>
<keyword evidence="2" id="KW-0717">Septation</keyword>
<dbReference type="Pfam" id="PF03775">
    <property type="entry name" value="MinC_C"/>
    <property type="match status" value="1"/>
</dbReference>
<accession>A0A2T2XJ78</accession>
<gene>
    <name evidence="7" type="primary">minC</name>
    <name evidence="7" type="ORF">C7B46_05260</name>
</gene>
<dbReference type="Proteomes" id="UP000242972">
    <property type="component" value="Unassembled WGS sequence"/>
</dbReference>
<dbReference type="GO" id="GO:0000902">
    <property type="term" value="P:cell morphogenesis"/>
    <property type="evidence" value="ECO:0007669"/>
    <property type="project" value="InterPro"/>
</dbReference>
<dbReference type="SUPFAM" id="SSF63848">
    <property type="entry name" value="Cell-division inhibitor MinC, C-terminal domain"/>
    <property type="match status" value="1"/>
</dbReference>
<name>A0A2T2XJ78_9FIRM</name>
<evidence type="ECO:0000256" key="4">
    <source>
        <dbReference type="ARBA" id="ARBA00046874"/>
    </source>
</evidence>
<feature type="domain" description="Septum formation inhibitor MinC C-terminal" evidence="6">
    <location>
        <begin position="69"/>
        <end position="168"/>
    </location>
</feature>
<evidence type="ECO:0000313" key="8">
    <source>
        <dbReference type="Proteomes" id="UP000242972"/>
    </source>
</evidence>
<dbReference type="PANTHER" id="PTHR34108">
    <property type="entry name" value="SEPTUM SITE-DETERMINING PROTEIN MINC"/>
    <property type="match status" value="1"/>
</dbReference>
<dbReference type="NCBIfam" id="TIGR01222">
    <property type="entry name" value="minC"/>
    <property type="match status" value="1"/>
</dbReference>
<dbReference type="InterPro" id="IPR036145">
    <property type="entry name" value="MinC_C_sf"/>
</dbReference>
<evidence type="ECO:0000313" key="7">
    <source>
        <dbReference type="EMBL" id="PSR34536.1"/>
    </source>
</evidence>
<dbReference type="GO" id="GO:0000917">
    <property type="term" value="P:division septum assembly"/>
    <property type="evidence" value="ECO:0007669"/>
    <property type="project" value="UniProtKB-KW"/>
</dbReference>
<dbReference type="EMBL" id="PXYW01000008">
    <property type="protein sequence ID" value="PSR34536.1"/>
    <property type="molecule type" value="Genomic_DNA"/>
</dbReference>
<reference evidence="7 8" key="1">
    <citation type="journal article" date="2014" name="BMC Genomics">
        <title>Comparison of environmental and isolate Sulfobacillus genomes reveals diverse carbon, sulfur, nitrogen, and hydrogen metabolisms.</title>
        <authorList>
            <person name="Justice N.B."/>
            <person name="Norman A."/>
            <person name="Brown C.T."/>
            <person name="Singh A."/>
            <person name="Thomas B.C."/>
            <person name="Banfield J.F."/>
        </authorList>
    </citation>
    <scope>NUCLEOTIDE SEQUENCE [LARGE SCALE GENOMIC DNA]</scope>
    <source>
        <strain evidence="7">AMDSBA4</strain>
    </source>
</reference>
<organism evidence="7 8">
    <name type="scientific">Sulfobacillus benefaciens</name>
    <dbReference type="NCBI Taxonomy" id="453960"/>
    <lineage>
        <taxon>Bacteria</taxon>
        <taxon>Bacillati</taxon>
        <taxon>Bacillota</taxon>
        <taxon>Clostridia</taxon>
        <taxon>Eubacteriales</taxon>
        <taxon>Clostridiales Family XVII. Incertae Sedis</taxon>
        <taxon>Sulfobacillus</taxon>
    </lineage>
</organism>